<evidence type="ECO:0000256" key="5">
    <source>
        <dbReference type="ARBA" id="ARBA00023098"/>
    </source>
</evidence>
<dbReference type="HOGENOM" id="CLU_026434_0_2_1"/>
<dbReference type="Gene3D" id="3.40.50.150">
    <property type="entry name" value="Vaccinia Virus protein VP39"/>
    <property type="match status" value="1"/>
</dbReference>
<dbReference type="OrthoDB" id="8300214at2759"/>
<dbReference type="GO" id="GO:0008168">
    <property type="term" value="F:methyltransferase activity"/>
    <property type="evidence" value="ECO:0007669"/>
    <property type="project" value="UniProtKB-KW"/>
</dbReference>
<name>A0A0C9TQZ7_SPHS4</name>
<keyword evidence="4" id="KW-0949">S-adenosyl-L-methionine</keyword>
<evidence type="ECO:0000313" key="6">
    <source>
        <dbReference type="EMBL" id="KIJ24324.1"/>
    </source>
</evidence>
<dbReference type="GO" id="GO:0032259">
    <property type="term" value="P:methylation"/>
    <property type="evidence" value="ECO:0007669"/>
    <property type="project" value="UniProtKB-KW"/>
</dbReference>
<evidence type="ECO:0000313" key="7">
    <source>
        <dbReference type="Proteomes" id="UP000054279"/>
    </source>
</evidence>
<keyword evidence="7" id="KW-1185">Reference proteome</keyword>
<comment type="similarity">
    <text evidence="1">Belongs to the CFA/CMAS family.</text>
</comment>
<dbReference type="PIRSF" id="PIRSF003085">
    <property type="entry name" value="CMAS"/>
    <property type="match status" value="1"/>
</dbReference>
<feature type="non-terminal residue" evidence="6">
    <location>
        <position position="1"/>
    </location>
</feature>
<protein>
    <recommendedName>
        <fullName evidence="8">Cyclopropane-fatty-acyl-phospholipid synthase</fullName>
    </recommendedName>
</protein>
<organism evidence="6 7">
    <name type="scientific">Sphaerobolus stellatus (strain SS14)</name>
    <dbReference type="NCBI Taxonomy" id="990650"/>
    <lineage>
        <taxon>Eukaryota</taxon>
        <taxon>Fungi</taxon>
        <taxon>Dikarya</taxon>
        <taxon>Basidiomycota</taxon>
        <taxon>Agaricomycotina</taxon>
        <taxon>Agaricomycetes</taxon>
        <taxon>Phallomycetidae</taxon>
        <taxon>Geastrales</taxon>
        <taxon>Sphaerobolaceae</taxon>
        <taxon>Sphaerobolus</taxon>
    </lineage>
</organism>
<dbReference type="GO" id="GO:0008610">
    <property type="term" value="P:lipid biosynthetic process"/>
    <property type="evidence" value="ECO:0007669"/>
    <property type="project" value="InterPro"/>
</dbReference>
<dbReference type="InterPro" id="IPR050723">
    <property type="entry name" value="CFA/CMAS"/>
</dbReference>
<dbReference type="Proteomes" id="UP000054279">
    <property type="component" value="Unassembled WGS sequence"/>
</dbReference>
<reference evidence="6 7" key="1">
    <citation type="submission" date="2014-06" db="EMBL/GenBank/DDBJ databases">
        <title>Evolutionary Origins and Diversification of the Mycorrhizal Mutualists.</title>
        <authorList>
            <consortium name="DOE Joint Genome Institute"/>
            <consortium name="Mycorrhizal Genomics Consortium"/>
            <person name="Kohler A."/>
            <person name="Kuo A."/>
            <person name="Nagy L.G."/>
            <person name="Floudas D."/>
            <person name="Copeland A."/>
            <person name="Barry K.W."/>
            <person name="Cichocki N."/>
            <person name="Veneault-Fourrey C."/>
            <person name="LaButti K."/>
            <person name="Lindquist E.A."/>
            <person name="Lipzen A."/>
            <person name="Lundell T."/>
            <person name="Morin E."/>
            <person name="Murat C."/>
            <person name="Riley R."/>
            <person name="Ohm R."/>
            <person name="Sun H."/>
            <person name="Tunlid A."/>
            <person name="Henrissat B."/>
            <person name="Grigoriev I.V."/>
            <person name="Hibbett D.S."/>
            <person name="Martin F."/>
        </authorList>
    </citation>
    <scope>NUCLEOTIDE SEQUENCE [LARGE SCALE GENOMIC DNA]</scope>
    <source>
        <strain evidence="6 7">SS14</strain>
    </source>
</reference>
<evidence type="ECO:0000256" key="2">
    <source>
        <dbReference type="ARBA" id="ARBA00022603"/>
    </source>
</evidence>
<evidence type="ECO:0008006" key="8">
    <source>
        <dbReference type="Google" id="ProtNLM"/>
    </source>
</evidence>
<dbReference type="EMBL" id="KN837502">
    <property type="protein sequence ID" value="KIJ24324.1"/>
    <property type="molecule type" value="Genomic_DNA"/>
</dbReference>
<sequence>LKQLKHGHLRIVTSEEILTFGEGGLSPDLSVEIRVKRPVFWTRVLLFKDMGFAEAYMYGDGKKKPLGREEFKMDSYVASIISAPRLLTAVRFLGDITTTRANISAHYDIGNTMFTAFLSKDMNYSSAIFKDFNEDLQRSSGIQLETLEEAQTRKMLNVISKADIREGHRVLEIGSGWGGIAILAAQKTGCSVETLTLSSEQKELAEARIAEAGLSDKITVHLMDYRKIVNRPEWEHYFDRFISVEMMEHVGKDFFEEYWRCV</sequence>
<dbReference type="AlphaFoldDB" id="A0A0C9TQZ7"/>
<proteinExistence type="inferred from homology"/>
<dbReference type="InterPro" id="IPR003333">
    <property type="entry name" value="CMAS"/>
</dbReference>
<evidence type="ECO:0000256" key="1">
    <source>
        <dbReference type="ARBA" id="ARBA00010815"/>
    </source>
</evidence>
<dbReference type="CDD" id="cd02440">
    <property type="entry name" value="AdoMet_MTases"/>
    <property type="match status" value="1"/>
</dbReference>
<dbReference type="InterPro" id="IPR029063">
    <property type="entry name" value="SAM-dependent_MTases_sf"/>
</dbReference>
<dbReference type="PANTHER" id="PTHR43667:SF2">
    <property type="entry name" value="FATTY ACID C-METHYL TRANSFERASE"/>
    <property type="match status" value="1"/>
</dbReference>
<dbReference type="PANTHER" id="PTHR43667">
    <property type="entry name" value="CYCLOPROPANE-FATTY-ACYL-PHOSPHOLIPID SYNTHASE"/>
    <property type="match status" value="1"/>
</dbReference>
<feature type="non-terminal residue" evidence="6">
    <location>
        <position position="262"/>
    </location>
</feature>
<dbReference type="Pfam" id="PF02353">
    <property type="entry name" value="CMAS"/>
    <property type="match status" value="1"/>
</dbReference>
<keyword evidence="2" id="KW-0489">Methyltransferase</keyword>
<keyword evidence="5" id="KW-0443">Lipid metabolism</keyword>
<accession>A0A0C9TQZ7</accession>
<keyword evidence="3" id="KW-0808">Transferase</keyword>
<evidence type="ECO:0000256" key="4">
    <source>
        <dbReference type="ARBA" id="ARBA00022691"/>
    </source>
</evidence>
<dbReference type="SUPFAM" id="SSF53335">
    <property type="entry name" value="S-adenosyl-L-methionine-dependent methyltransferases"/>
    <property type="match status" value="1"/>
</dbReference>
<gene>
    <name evidence="6" type="ORF">M422DRAFT_80693</name>
</gene>
<evidence type="ECO:0000256" key="3">
    <source>
        <dbReference type="ARBA" id="ARBA00022679"/>
    </source>
</evidence>